<dbReference type="PROSITE" id="PS51186">
    <property type="entry name" value="GNAT"/>
    <property type="match status" value="1"/>
</dbReference>
<dbReference type="Pfam" id="PF00583">
    <property type="entry name" value="Acetyltransf_1"/>
    <property type="match status" value="1"/>
</dbReference>
<organism evidence="4 5">
    <name type="scientific">Desulfovibrio desulfuricans</name>
    <dbReference type="NCBI Taxonomy" id="876"/>
    <lineage>
        <taxon>Bacteria</taxon>
        <taxon>Pseudomonadati</taxon>
        <taxon>Thermodesulfobacteriota</taxon>
        <taxon>Desulfovibrionia</taxon>
        <taxon>Desulfovibrionales</taxon>
        <taxon>Desulfovibrionaceae</taxon>
        <taxon>Desulfovibrio</taxon>
    </lineage>
</organism>
<evidence type="ECO:0000256" key="1">
    <source>
        <dbReference type="ARBA" id="ARBA00022679"/>
    </source>
</evidence>
<dbReference type="EMBL" id="FPIW01000002">
    <property type="protein sequence ID" value="SFW14271.1"/>
    <property type="molecule type" value="Genomic_DNA"/>
</dbReference>
<evidence type="ECO:0000256" key="2">
    <source>
        <dbReference type="ARBA" id="ARBA00023315"/>
    </source>
</evidence>
<dbReference type="SUPFAM" id="SSF55729">
    <property type="entry name" value="Acyl-CoA N-acyltransferases (Nat)"/>
    <property type="match status" value="1"/>
</dbReference>
<dbReference type="CDD" id="cd04301">
    <property type="entry name" value="NAT_SF"/>
    <property type="match status" value="1"/>
</dbReference>
<dbReference type="GO" id="GO:0016747">
    <property type="term" value="F:acyltransferase activity, transferring groups other than amino-acyl groups"/>
    <property type="evidence" value="ECO:0007669"/>
    <property type="project" value="InterPro"/>
</dbReference>
<dbReference type="InterPro" id="IPR000182">
    <property type="entry name" value="GNAT_dom"/>
</dbReference>
<dbReference type="PANTHER" id="PTHR43877:SF2">
    <property type="entry name" value="AMINOALKYLPHOSPHONATE N-ACETYLTRANSFERASE-RELATED"/>
    <property type="match status" value="1"/>
</dbReference>
<name>A0AA94L122_DESDE</name>
<dbReference type="OMA" id="NPYRPGW"/>
<proteinExistence type="predicted"/>
<sequence>MIRAATPQDEAAIRQCARLAYEGYTPLMGREPAPMTADFAAQIAAGLTHVYLGEDNRVQGYIVFYPQGDHMLLESVAVLPQAAGRGMGKALIAFCENEARRLGLDAVRLYTNEKMTANLSIYLRLGYTETGRRIEDGFKRVFFEKLLV</sequence>
<comment type="caution">
    <text evidence="4">The sequence shown here is derived from an EMBL/GenBank/DDBJ whole genome shotgun (WGS) entry which is preliminary data.</text>
</comment>
<dbReference type="RefSeq" id="WP_015939128.1">
    <property type="nucleotide sequence ID" value="NZ_FPIW01000002.1"/>
</dbReference>
<dbReference type="PANTHER" id="PTHR43877">
    <property type="entry name" value="AMINOALKYLPHOSPHONATE N-ACETYLTRANSFERASE-RELATED-RELATED"/>
    <property type="match status" value="1"/>
</dbReference>
<keyword evidence="1" id="KW-0808">Transferase</keyword>
<feature type="domain" description="N-acetyltransferase" evidence="3">
    <location>
        <begin position="1"/>
        <end position="148"/>
    </location>
</feature>
<dbReference type="AlphaFoldDB" id="A0AA94L122"/>
<evidence type="ECO:0000313" key="4">
    <source>
        <dbReference type="EMBL" id="SFW14271.1"/>
    </source>
</evidence>
<keyword evidence="2" id="KW-0012">Acyltransferase</keyword>
<protein>
    <submittedName>
        <fullName evidence="4">Acetyltransferase (GNAT) family protein</fullName>
    </submittedName>
</protein>
<evidence type="ECO:0000259" key="3">
    <source>
        <dbReference type="PROSITE" id="PS51186"/>
    </source>
</evidence>
<evidence type="ECO:0000313" key="5">
    <source>
        <dbReference type="Proteomes" id="UP000182680"/>
    </source>
</evidence>
<dbReference type="Proteomes" id="UP000182680">
    <property type="component" value="Unassembled WGS sequence"/>
</dbReference>
<gene>
    <name evidence="4" type="ORF">SAMN02910291_00186</name>
</gene>
<dbReference type="InterPro" id="IPR016181">
    <property type="entry name" value="Acyl_CoA_acyltransferase"/>
</dbReference>
<accession>A0AA94L122</accession>
<reference evidence="5" key="1">
    <citation type="submission" date="2016-11" db="EMBL/GenBank/DDBJ databases">
        <authorList>
            <person name="Jaros S."/>
            <person name="Januszkiewicz K."/>
            <person name="Wedrychowicz H."/>
        </authorList>
    </citation>
    <scope>NUCLEOTIDE SEQUENCE [LARGE SCALE GENOMIC DNA]</scope>
    <source>
        <strain evidence="5">DSM 7057</strain>
    </source>
</reference>
<dbReference type="Gene3D" id="3.40.630.30">
    <property type="match status" value="1"/>
</dbReference>
<dbReference type="InterPro" id="IPR050832">
    <property type="entry name" value="Bact_Acetyltransf"/>
</dbReference>